<sequence length="104" mass="10995">MSLLVHYTLNSASDHEAQANAMATLVVGLKGEAIEGLAYSCFATDDPCRFVGVLEFPDEAVKMAFLGSNAFAAYRETVGPLFANPPETVELAPIASTRDPVCLG</sequence>
<keyword evidence="2" id="KW-1185">Reference proteome</keyword>
<dbReference type="Gene3D" id="3.30.70.100">
    <property type="match status" value="1"/>
</dbReference>
<dbReference type="EMBL" id="JAQIIO010000002">
    <property type="protein sequence ID" value="MDA5093551.1"/>
    <property type="molecule type" value="Genomic_DNA"/>
</dbReference>
<reference evidence="1 2" key="1">
    <citation type="submission" date="2023-01" db="EMBL/GenBank/DDBJ databases">
        <authorList>
            <person name="Yoon J.-W."/>
        </authorList>
    </citation>
    <scope>NUCLEOTIDE SEQUENCE [LARGE SCALE GENOMIC DNA]</scope>
    <source>
        <strain evidence="1 2">KMU-50</strain>
    </source>
</reference>
<name>A0ABT4VZ62_9RHOB</name>
<dbReference type="InterPro" id="IPR011008">
    <property type="entry name" value="Dimeric_a/b-barrel"/>
</dbReference>
<protein>
    <recommendedName>
        <fullName evidence="3">Antibiotic biosynthesis monooxygenase</fullName>
    </recommendedName>
</protein>
<accession>A0ABT4VZ62</accession>
<evidence type="ECO:0000313" key="2">
    <source>
        <dbReference type="Proteomes" id="UP001528040"/>
    </source>
</evidence>
<gene>
    <name evidence="1" type="ORF">O2N63_05555</name>
</gene>
<organism evidence="1 2">
    <name type="scientific">Aliiroseovarius salicola</name>
    <dbReference type="NCBI Taxonomy" id="3009082"/>
    <lineage>
        <taxon>Bacteria</taxon>
        <taxon>Pseudomonadati</taxon>
        <taxon>Pseudomonadota</taxon>
        <taxon>Alphaproteobacteria</taxon>
        <taxon>Rhodobacterales</taxon>
        <taxon>Paracoccaceae</taxon>
        <taxon>Aliiroseovarius</taxon>
    </lineage>
</organism>
<evidence type="ECO:0000313" key="1">
    <source>
        <dbReference type="EMBL" id="MDA5093551.1"/>
    </source>
</evidence>
<dbReference type="Proteomes" id="UP001528040">
    <property type="component" value="Unassembled WGS sequence"/>
</dbReference>
<evidence type="ECO:0008006" key="3">
    <source>
        <dbReference type="Google" id="ProtNLM"/>
    </source>
</evidence>
<dbReference type="SUPFAM" id="SSF54909">
    <property type="entry name" value="Dimeric alpha+beta barrel"/>
    <property type="match status" value="1"/>
</dbReference>
<dbReference type="RefSeq" id="WP_271053237.1">
    <property type="nucleotide sequence ID" value="NZ_JAQIIO010000002.1"/>
</dbReference>
<comment type="caution">
    <text evidence="1">The sequence shown here is derived from an EMBL/GenBank/DDBJ whole genome shotgun (WGS) entry which is preliminary data.</text>
</comment>
<proteinExistence type="predicted"/>